<dbReference type="SUPFAM" id="SSF53448">
    <property type="entry name" value="Nucleotide-diphospho-sugar transferases"/>
    <property type="match status" value="1"/>
</dbReference>
<accession>A0A7G9YV38</accession>
<organism evidence="1">
    <name type="scientific">Candidatus Methanophagaceae archaeon ANME-1 ERB6</name>
    <dbReference type="NCBI Taxonomy" id="2759912"/>
    <lineage>
        <taxon>Archaea</taxon>
        <taxon>Methanobacteriati</taxon>
        <taxon>Methanobacteriota</taxon>
        <taxon>Stenosarchaea group</taxon>
        <taxon>Methanomicrobia</taxon>
        <taxon>Candidatus Methanophagales</taxon>
        <taxon>Candidatus Methanophagaceae</taxon>
    </lineage>
</organism>
<name>A0A7G9YV38_9EURY</name>
<evidence type="ECO:0008006" key="2">
    <source>
        <dbReference type="Google" id="ProtNLM"/>
    </source>
</evidence>
<dbReference type="EMBL" id="MT631481">
    <property type="protein sequence ID" value="QNO51872.1"/>
    <property type="molecule type" value="Genomic_DNA"/>
</dbReference>
<sequence>MKHINKEVSIVIPTKNNGDILEKYLNLDYLKDKYEVIIVDDILPNDVKVYN</sequence>
<protein>
    <recommendedName>
        <fullName evidence="2">Glycosyltransferase 2-like domain-containing protein</fullName>
    </recommendedName>
</protein>
<gene>
    <name evidence="1" type="ORF">DNKLAFBN_00012</name>
</gene>
<evidence type="ECO:0000313" key="1">
    <source>
        <dbReference type="EMBL" id="QNO51872.1"/>
    </source>
</evidence>
<proteinExistence type="predicted"/>
<dbReference type="AlphaFoldDB" id="A0A7G9YV38"/>
<reference evidence="1" key="1">
    <citation type="submission" date="2020-06" db="EMBL/GenBank/DDBJ databases">
        <title>Unique genomic features of the anaerobic methanotrophic archaea.</title>
        <authorList>
            <person name="Chadwick G.L."/>
            <person name="Skennerton C.T."/>
            <person name="Laso-Perez R."/>
            <person name="Leu A.O."/>
            <person name="Speth D.R."/>
            <person name="Yu H."/>
            <person name="Morgan-Lang C."/>
            <person name="Hatzenpichler R."/>
            <person name="Goudeau D."/>
            <person name="Malmstrom R."/>
            <person name="Brazelton W.J."/>
            <person name="Woyke T."/>
            <person name="Hallam S.J."/>
            <person name="Tyson G.W."/>
            <person name="Wegener G."/>
            <person name="Boetius A."/>
            <person name="Orphan V."/>
        </authorList>
    </citation>
    <scope>NUCLEOTIDE SEQUENCE</scope>
</reference>
<dbReference type="Gene3D" id="3.90.550.10">
    <property type="entry name" value="Spore Coat Polysaccharide Biosynthesis Protein SpsA, Chain A"/>
    <property type="match status" value="1"/>
</dbReference>
<dbReference type="InterPro" id="IPR029044">
    <property type="entry name" value="Nucleotide-diphossugar_trans"/>
</dbReference>